<accession>A0A5B7X7M0</accession>
<dbReference type="PIRSF" id="PIRSF036794">
    <property type="entry name" value="UCP_erythr_ester"/>
    <property type="match status" value="1"/>
</dbReference>
<dbReference type="PANTHER" id="PTHR31299:SF0">
    <property type="entry name" value="ESTERASE, PUTATIVE (AFU_ORTHOLOGUE AFUA_1G05850)-RELATED"/>
    <property type="match status" value="1"/>
</dbReference>
<gene>
    <name evidence="1" type="ORF">FHG64_15695</name>
</gene>
<reference evidence="1 2" key="1">
    <citation type="submission" date="2019-06" db="EMBL/GenBank/DDBJ databases">
        <title>Complete genome sequence of Antarcticibacterium flavum KCTC 52984T from an Antarctic marine sediment.</title>
        <authorList>
            <person name="Lee Y.M."/>
            <person name="Shin S.C."/>
        </authorList>
    </citation>
    <scope>NUCLEOTIDE SEQUENCE [LARGE SCALE GENOMIC DNA]</scope>
    <source>
        <strain evidence="1 2">KCTC 52984</strain>
    </source>
</reference>
<protein>
    <submittedName>
        <fullName evidence="1">Erythromycin esterase family protein</fullName>
    </submittedName>
</protein>
<sequence length="430" mass="49418">MFSSEKRIKDTFYKRLETDNDLDPLMDTIGDASYVLLGEASHGTHEYYTWRAKITKRLILEKGFSFIAVEGDWPDCYRINKWLKDPNDTTAVKDVLSQFNRWPTWMWANWEIAALAGWLKDHNSSLPEEKKIGFYGLDVYSLWDSMEIMVNYLEKEDPKTAKLAKNAFKCFEPFKERDSYASVFSGARPGCRDEVIRLLQEVRENTHKYSGEKEADLNAEINSLVMANAEKYYRAMAGFGEDSWNVRDRHMVETLNSLMKYHGPHAKVIIWEHNTHVGDARATNMAEDGLVNVGQLVREQHPGEEVFIAGFGSYEGSVIAGDYWGSPMKIMKVPPAIKSSVEYKLHKEYGENALIIFRENEDLQQHFAETTGHRAIGVVYHPERERGNYVPSRMPQRYDAFLYLEETTALHPLKIEPGGIGIPDTYPFGI</sequence>
<evidence type="ECO:0000313" key="1">
    <source>
        <dbReference type="EMBL" id="QCY70718.1"/>
    </source>
</evidence>
<dbReference type="Pfam" id="PF05139">
    <property type="entry name" value="Erythro_esteras"/>
    <property type="match status" value="1"/>
</dbReference>
<dbReference type="PANTHER" id="PTHR31299">
    <property type="entry name" value="ESTERASE, PUTATIVE (AFU_ORTHOLOGUE AFUA_1G05850)-RELATED"/>
    <property type="match status" value="1"/>
</dbReference>
<dbReference type="RefSeq" id="WP_139067287.1">
    <property type="nucleotide sequence ID" value="NZ_CP040812.1"/>
</dbReference>
<dbReference type="InterPro" id="IPR014622">
    <property type="entry name" value="UCP036794_erythomycin"/>
</dbReference>
<dbReference type="GO" id="GO:0046677">
    <property type="term" value="P:response to antibiotic"/>
    <property type="evidence" value="ECO:0007669"/>
    <property type="project" value="InterPro"/>
</dbReference>
<keyword evidence="2" id="KW-1185">Reference proteome</keyword>
<dbReference type="AlphaFoldDB" id="A0A5B7X7M0"/>
<proteinExistence type="predicted"/>
<dbReference type="OrthoDB" id="9810066at2"/>
<dbReference type="KEGG" id="afla:FHG64_15695"/>
<dbReference type="SUPFAM" id="SSF159501">
    <property type="entry name" value="EreA/ChaN-like"/>
    <property type="match status" value="1"/>
</dbReference>
<organism evidence="1 2">
    <name type="scientific">Antarcticibacterium flavum</name>
    <dbReference type="NCBI Taxonomy" id="2058175"/>
    <lineage>
        <taxon>Bacteria</taxon>
        <taxon>Pseudomonadati</taxon>
        <taxon>Bacteroidota</taxon>
        <taxon>Flavobacteriia</taxon>
        <taxon>Flavobacteriales</taxon>
        <taxon>Flavobacteriaceae</taxon>
        <taxon>Antarcticibacterium</taxon>
    </lineage>
</organism>
<dbReference type="Proteomes" id="UP000309016">
    <property type="component" value="Chromosome"/>
</dbReference>
<dbReference type="Gene3D" id="3.40.1660.10">
    <property type="entry name" value="EreA-like (biosynthetic domain)"/>
    <property type="match status" value="1"/>
</dbReference>
<dbReference type="EMBL" id="CP040812">
    <property type="protein sequence ID" value="QCY70718.1"/>
    <property type="molecule type" value="Genomic_DNA"/>
</dbReference>
<dbReference type="CDD" id="cd14728">
    <property type="entry name" value="Ere-like"/>
    <property type="match status" value="1"/>
</dbReference>
<dbReference type="InterPro" id="IPR007815">
    <property type="entry name" value="Emycin_Estase"/>
</dbReference>
<dbReference type="Gene3D" id="3.30.1870.10">
    <property type="entry name" value="EreA-like, domain 2"/>
    <property type="match status" value="1"/>
</dbReference>
<evidence type="ECO:0000313" key="2">
    <source>
        <dbReference type="Proteomes" id="UP000309016"/>
    </source>
</evidence>
<dbReference type="InterPro" id="IPR052036">
    <property type="entry name" value="Hydrolase/PRTase-associated"/>
</dbReference>
<name>A0A5B7X7M0_9FLAO</name>